<name>A0A1Z1MUQ4_9FLOR</name>
<accession>A0A1Z1MUQ4</accession>
<dbReference type="RefSeq" id="YP_009400018.1">
    <property type="nucleotide sequence ID" value="NC_035299.1"/>
</dbReference>
<keyword evidence="1" id="KW-0150">Chloroplast</keyword>
<protein>
    <submittedName>
        <fullName evidence="1">Uncharacterized protein</fullName>
    </submittedName>
</protein>
<proteinExistence type="predicted"/>
<gene>
    <name evidence="1" type="primary">ConsOrf3</name>
</gene>
<keyword evidence="1" id="KW-0934">Plastid</keyword>
<geneLocation type="chloroplast" evidence="1"/>
<reference evidence="1" key="1">
    <citation type="journal article" date="2017" name="J. Phycol.">
        <title>Analysis of chloroplast genomes and a supermatrix inform reclassification of the Rhodomelaceae (Rhodophyta).</title>
        <authorList>
            <person name="Diaz-Tapia P."/>
            <person name="Maggs C.A."/>
            <person name="West J.A."/>
            <person name="Verbruggen H."/>
        </authorList>
    </citation>
    <scope>NUCLEOTIDE SEQUENCE</scope>
    <source>
        <strain evidence="1">PD1825</strain>
    </source>
</reference>
<dbReference type="GeneID" id="33362575"/>
<sequence length="147" mass="17939">MKREILLKKLDLLHISLEVILTSRKDIICNEEFRRLQICLKNKEYNQKQNFVVLIEYIYHLKKFVINKYIDQLACSITKDDKILEQYILKFYYNYFKNKKYYINYKSFVVKHKQKITIENNAIVTLKIISQLNKDNGVYNLIQYLKK</sequence>
<organism evidence="1">
    <name type="scientific">Tolypiocladia glomerulata</name>
    <dbReference type="NCBI Taxonomy" id="860646"/>
    <lineage>
        <taxon>Eukaryota</taxon>
        <taxon>Rhodophyta</taxon>
        <taxon>Florideophyceae</taxon>
        <taxon>Rhodymeniophycidae</taxon>
        <taxon>Ceramiales</taxon>
        <taxon>Rhodomelaceae</taxon>
        <taxon>Polysiphonioideae</taxon>
        <taxon>Tolypiocladia</taxon>
    </lineage>
</organism>
<dbReference type="EMBL" id="MF101467">
    <property type="protein sequence ID" value="ARW69837.1"/>
    <property type="molecule type" value="Genomic_DNA"/>
</dbReference>
<dbReference type="AlphaFoldDB" id="A0A1Z1MUQ4"/>
<evidence type="ECO:0000313" key="1">
    <source>
        <dbReference type="EMBL" id="ARW69837.1"/>
    </source>
</evidence>